<protein>
    <submittedName>
        <fullName evidence="2">Uncharacterized protein</fullName>
    </submittedName>
</protein>
<sequence>MRGGRIAIPSISIFRSPGCSWYPRARARRPHARGRRLEGGVGEERRPVDAVSPHGALLAGGEPKEEARRGEVGEKGGGGRASAGNTEAERERWGEVGYLR</sequence>
<reference evidence="2" key="2">
    <citation type="submission" date="2018-04" db="EMBL/GenBank/DDBJ databases">
        <title>OnivRS2 (Oryza nivara Reference Sequence Version 2).</title>
        <authorList>
            <person name="Zhang J."/>
            <person name="Kudrna D."/>
            <person name="Lee S."/>
            <person name="Talag J."/>
            <person name="Rajasekar S."/>
            <person name="Welchert J."/>
            <person name="Hsing Y.-I."/>
            <person name="Wing R.A."/>
        </authorList>
    </citation>
    <scope>NUCLEOTIDE SEQUENCE [LARGE SCALE GENOMIC DNA]</scope>
    <source>
        <strain evidence="2">SL10</strain>
    </source>
</reference>
<feature type="compositionally biased region" description="Basic and acidic residues" evidence="1">
    <location>
        <begin position="35"/>
        <end position="48"/>
    </location>
</feature>
<feature type="region of interest" description="Disordered" evidence="1">
    <location>
        <begin position="27"/>
        <end position="100"/>
    </location>
</feature>
<evidence type="ECO:0000313" key="3">
    <source>
        <dbReference type="Proteomes" id="UP000006591"/>
    </source>
</evidence>
<reference evidence="2" key="1">
    <citation type="submission" date="2015-04" db="UniProtKB">
        <authorList>
            <consortium name="EnsemblPlants"/>
        </authorList>
    </citation>
    <scope>IDENTIFICATION</scope>
    <source>
        <strain evidence="2">SL10</strain>
    </source>
</reference>
<proteinExistence type="predicted"/>
<dbReference type="AlphaFoldDB" id="A0A0E0HDP1"/>
<feature type="compositionally biased region" description="Basic and acidic residues" evidence="1">
    <location>
        <begin position="62"/>
        <end position="74"/>
    </location>
</feature>
<evidence type="ECO:0000313" key="2">
    <source>
        <dbReference type="EnsemblPlants" id="ONIVA05G14930.1"/>
    </source>
</evidence>
<accession>A0A0E0HDP1</accession>
<name>A0A0E0HDP1_ORYNI</name>
<keyword evidence="3" id="KW-1185">Reference proteome</keyword>
<organism evidence="2">
    <name type="scientific">Oryza nivara</name>
    <name type="common">Indian wild rice</name>
    <name type="synonym">Oryza sativa f. spontanea</name>
    <dbReference type="NCBI Taxonomy" id="4536"/>
    <lineage>
        <taxon>Eukaryota</taxon>
        <taxon>Viridiplantae</taxon>
        <taxon>Streptophyta</taxon>
        <taxon>Embryophyta</taxon>
        <taxon>Tracheophyta</taxon>
        <taxon>Spermatophyta</taxon>
        <taxon>Magnoliopsida</taxon>
        <taxon>Liliopsida</taxon>
        <taxon>Poales</taxon>
        <taxon>Poaceae</taxon>
        <taxon>BOP clade</taxon>
        <taxon>Oryzoideae</taxon>
        <taxon>Oryzeae</taxon>
        <taxon>Oryzinae</taxon>
        <taxon>Oryza</taxon>
    </lineage>
</organism>
<dbReference type="HOGENOM" id="CLU_2310653_0_0_1"/>
<dbReference type="Proteomes" id="UP000006591">
    <property type="component" value="Chromosome 5"/>
</dbReference>
<dbReference type="EnsemblPlants" id="ONIVA05G14930.1">
    <property type="protein sequence ID" value="ONIVA05G14930.1"/>
    <property type="gene ID" value="ONIVA05G14930"/>
</dbReference>
<evidence type="ECO:0000256" key="1">
    <source>
        <dbReference type="SAM" id="MobiDB-lite"/>
    </source>
</evidence>
<dbReference type="Gramene" id="ONIVA05G14930.1">
    <property type="protein sequence ID" value="ONIVA05G14930.1"/>
    <property type="gene ID" value="ONIVA05G14930"/>
</dbReference>